<proteinExistence type="inferred from homology"/>
<feature type="transmembrane region" description="Helical" evidence="3">
    <location>
        <begin position="194"/>
        <end position="214"/>
    </location>
</feature>
<name>A0A3G8JRD0_9ACTN</name>
<feature type="domain" description="EamA" evidence="4">
    <location>
        <begin position="15"/>
        <end position="153"/>
    </location>
</feature>
<sequence>MLMRTSAPPAGPAVAASVTVALWASAFVVIRDLGPVFSPGAMAFLRLLFGVAALTVILVISRRRTATAASRAPRWPRGRGLGLVIAYGVAWFGAYSVVLNWAEQHLDAGTAALLVNLAPIIVAVYAGFFLGEGFSRMLVLGIVISFSGVVLITVGGGGAHADWLGLALGVITAVLYAAGVLLQKVALRDVDAVTATWLGAVAGLVATLPFAPTAFRELGAADPGQIAWLVFLGVGPTAIAFTTWAYALARTDAGALAATTLAVPAIVIVMSWLFLGELPSAVRIVGGVLCLAGVAIGRGLLRIRSRRVVGTEVRDVLGDEGASGAEGSGAGGSGAGGSDAGVSGAARTR</sequence>
<feature type="compositionally biased region" description="Gly residues" evidence="2">
    <location>
        <begin position="324"/>
        <end position="339"/>
    </location>
</feature>
<feature type="transmembrane region" description="Helical" evidence="3">
    <location>
        <begin position="137"/>
        <end position="157"/>
    </location>
</feature>
<dbReference type="Proteomes" id="UP000271469">
    <property type="component" value="Chromosome"/>
</dbReference>
<feature type="transmembrane region" description="Helical" evidence="3">
    <location>
        <begin position="81"/>
        <end position="102"/>
    </location>
</feature>
<dbReference type="PANTHER" id="PTHR12715">
    <property type="entry name" value="TRANSPORTER, DRUG/METABOLITE EXPORTER FAMILY"/>
    <property type="match status" value="1"/>
</dbReference>
<dbReference type="KEGG" id="gom:D7316_04104"/>
<feature type="transmembrane region" description="Helical" evidence="3">
    <location>
        <begin position="255"/>
        <end position="275"/>
    </location>
</feature>
<feature type="domain" description="EamA" evidence="4">
    <location>
        <begin position="164"/>
        <end position="296"/>
    </location>
</feature>
<dbReference type="InterPro" id="IPR037185">
    <property type="entry name" value="EmrE-like"/>
</dbReference>
<keyword evidence="3" id="KW-0472">Membrane</keyword>
<evidence type="ECO:0000259" key="4">
    <source>
        <dbReference type="Pfam" id="PF00892"/>
    </source>
</evidence>
<keyword evidence="3" id="KW-1133">Transmembrane helix</keyword>
<dbReference type="OrthoDB" id="3744378at2"/>
<evidence type="ECO:0000256" key="1">
    <source>
        <dbReference type="ARBA" id="ARBA00007362"/>
    </source>
</evidence>
<evidence type="ECO:0000313" key="5">
    <source>
        <dbReference type="EMBL" id="AZG47493.1"/>
    </source>
</evidence>
<dbReference type="Gene3D" id="1.10.3730.20">
    <property type="match status" value="1"/>
</dbReference>
<feature type="region of interest" description="Disordered" evidence="2">
    <location>
        <begin position="319"/>
        <end position="349"/>
    </location>
</feature>
<feature type="compositionally biased region" description="Low complexity" evidence="2">
    <location>
        <begin position="340"/>
        <end position="349"/>
    </location>
</feature>
<feature type="transmembrane region" description="Helical" evidence="3">
    <location>
        <begin position="226"/>
        <end position="248"/>
    </location>
</feature>
<gene>
    <name evidence="5" type="primary">yijE</name>
    <name evidence="5" type="ORF">D7316_04104</name>
</gene>
<dbReference type="EMBL" id="CP033972">
    <property type="protein sequence ID" value="AZG47493.1"/>
    <property type="molecule type" value="Genomic_DNA"/>
</dbReference>
<dbReference type="GO" id="GO:0016020">
    <property type="term" value="C:membrane"/>
    <property type="evidence" value="ECO:0007669"/>
    <property type="project" value="InterPro"/>
</dbReference>
<dbReference type="AlphaFoldDB" id="A0A3G8JRD0"/>
<organism evidence="5 6">
    <name type="scientific">Gordonia insulae</name>
    <dbReference type="NCBI Taxonomy" id="2420509"/>
    <lineage>
        <taxon>Bacteria</taxon>
        <taxon>Bacillati</taxon>
        <taxon>Actinomycetota</taxon>
        <taxon>Actinomycetes</taxon>
        <taxon>Mycobacteriales</taxon>
        <taxon>Gordoniaceae</taxon>
        <taxon>Gordonia</taxon>
    </lineage>
</organism>
<dbReference type="InterPro" id="IPR052756">
    <property type="entry name" value="Alkyne_AA_exporter"/>
</dbReference>
<dbReference type="InterPro" id="IPR000620">
    <property type="entry name" value="EamA_dom"/>
</dbReference>
<reference evidence="5 6" key="1">
    <citation type="submission" date="2018-11" db="EMBL/GenBank/DDBJ databases">
        <title>Gordonia insulae sp. nov., isolated from an island soil.</title>
        <authorList>
            <person name="Kim Y.S."/>
            <person name="Kim S.B."/>
        </authorList>
    </citation>
    <scope>NUCLEOTIDE SEQUENCE [LARGE SCALE GENOMIC DNA]</scope>
    <source>
        <strain evidence="5 6">MMS17-SY073</strain>
    </source>
</reference>
<evidence type="ECO:0000313" key="6">
    <source>
        <dbReference type="Proteomes" id="UP000271469"/>
    </source>
</evidence>
<keyword evidence="3" id="KW-0812">Transmembrane</keyword>
<evidence type="ECO:0000256" key="2">
    <source>
        <dbReference type="SAM" id="MobiDB-lite"/>
    </source>
</evidence>
<comment type="similarity">
    <text evidence="1">Belongs to the EamA transporter family.</text>
</comment>
<feature type="transmembrane region" description="Helical" evidence="3">
    <location>
        <begin position="108"/>
        <end position="130"/>
    </location>
</feature>
<feature type="transmembrane region" description="Helical" evidence="3">
    <location>
        <begin position="163"/>
        <end position="182"/>
    </location>
</feature>
<accession>A0A3G8JRD0</accession>
<dbReference type="PANTHER" id="PTHR12715:SF4">
    <property type="entry name" value="EAMA DOMAIN-CONTAINING PROTEIN"/>
    <property type="match status" value="1"/>
</dbReference>
<dbReference type="Pfam" id="PF00892">
    <property type="entry name" value="EamA"/>
    <property type="match status" value="2"/>
</dbReference>
<protein>
    <submittedName>
        <fullName evidence="5">Putative cystine transporter YijE</fullName>
    </submittedName>
</protein>
<feature type="transmembrane region" description="Helical" evidence="3">
    <location>
        <begin position="36"/>
        <end position="60"/>
    </location>
</feature>
<dbReference type="SUPFAM" id="SSF103481">
    <property type="entry name" value="Multidrug resistance efflux transporter EmrE"/>
    <property type="match status" value="2"/>
</dbReference>
<evidence type="ECO:0000256" key="3">
    <source>
        <dbReference type="SAM" id="Phobius"/>
    </source>
</evidence>
<dbReference type="RefSeq" id="WP_124709844.1">
    <property type="nucleotide sequence ID" value="NZ_CP033972.1"/>
</dbReference>
<feature type="transmembrane region" description="Helical" evidence="3">
    <location>
        <begin position="281"/>
        <end position="301"/>
    </location>
</feature>
<keyword evidence="6" id="KW-1185">Reference proteome</keyword>